<accession>A0ABU6N7Q0</accession>
<organism evidence="1 2">
    <name type="scientific">Bacillus xiapuensis</name>
    <dbReference type="NCBI Taxonomy" id="2014075"/>
    <lineage>
        <taxon>Bacteria</taxon>
        <taxon>Bacillati</taxon>
        <taxon>Bacillota</taxon>
        <taxon>Bacilli</taxon>
        <taxon>Bacillales</taxon>
        <taxon>Bacillaceae</taxon>
        <taxon>Bacillus</taxon>
    </lineage>
</organism>
<dbReference type="Proteomes" id="UP001330749">
    <property type="component" value="Unassembled WGS sequence"/>
</dbReference>
<reference evidence="1 2" key="1">
    <citation type="submission" date="2023-03" db="EMBL/GenBank/DDBJ databases">
        <title>Bacillus Genome Sequencing.</title>
        <authorList>
            <person name="Dunlap C."/>
        </authorList>
    </citation>
    <scope>NUCLEOTIDE SEQUENCE [LARGE SCALE GENOMIC DNA]</scope>
    <source>
        <strain evidence="1 2">B-14544</strain>
    </source>
</reference>
<comment type="caution">
    <text evidence="1">The sequence shown here is derived from an EMBL/GenBank/DDBJ whole genome shotgun (WGS) entry which is preliminary data.</text>
</comment>
<dbReference type="RefSeq" id="WP_327967152.1">
    <property type="nucleotide sequence ID" value="NZ_JARMQG010000084.1"/>
</dbReference>
<keyword evidence="2" id="KW-1185">Reference proteome</keyword>
<evidence type="ECO:0000313" key="2">
    <source>
        <dbReference type="Proteomes" id="UP001330749"/>
    </source>
</evidence>
<proteinExistence type="predicted"/>
<gene>
    <name evidence="1" type="ORF">P4447_07270</name>
</gene>
<protein>
    <submittedName>
        <fullName evidence="1">Uncharacterized protein</fullName>
    </submittedName>
</protein>
<evidence type="ECO:0000313" key="1">
    <source>
        <dbReference type="EMBL" id="MED3562251.1"/>
    </source>
</evidence>
<name>A0ABU6N7Q0_9BACI</name>
<sequence>MGMYNDFLDIIKYLKSDEELLRLLYYPSENGNDIVDPLDNSLPNIMDMDIEEKSEIINKRIMKSDKTSDLVDEQICRIYVYAGRRSSERNYLMAEQELVIDIFCHSEFEIGDLRSLRISDRLNQLFCQERVAGIGKMDFVGARPITVPYEFTGYQCIYKFGSTKS</sequence>
<dbReference type="EMBL" id="JARMQG010000084">
    <property type="protein sequence ID" value="MED3562251.1"/>
    <property type="molecule type" value="Genomic_DNA"/>
</dbReference>